<dbReference type="AlphaFoldDB" id="A0A328DG06"/>
<gene>
    <name evidence="8" type="ORF">DM860_009931</name>
</gene>
<keyword evidence="3" id="KW-0936">Ethylene signaling pathway</keyword>
<dbReference type="GO" id="GO:0009873">
    <property type="term" value="P:ethylene-activated signaling pathway"/>
    <property type="evidence" value="ECO:0007669"/>
    <property type="project" value="UniProtKB-KW"/>
</dbReference>
<dbReference type="PANTHER" id="PTHR33305">
    <property type="entry name" value="ETHYLENE INSENSITIVE 3-LIKE 2 PROTEIN"/>
    <property type="match status" value="1"/>
</dbReference>
<dbReference type="GO" id="GO:0005634">
    <property type="term" value="C:nucleus"/>
    <property type="evidence" value="ECO:0007669"/>
    <property type="project" value="UniProtKB-SubCell"/>
</dbReference>
<dbReference type="Pfam" id="PF04873">
    <property type="entry name" value="EIN3_DNA-bd"/>
    <property type="match status" value="1"/>
</dbReference>
<sequence>MRNHLVRFLNIVPTVQFNNVRFFSHIFLVQYWEKDQKGQIFSKERRFEQTFGKIENHKKLRGGKGYTRRISIFTGFFWISGTVKMMMFDDIGFCNDLDSFLAPLKEPAGVVAPRAELEAEPAVVGEDDDKYNSDDEVDDVEELERKVWRDKMKLKRLKEMSKNSKEECLDAAKQRQSQEQARRKKMSRAQDGILKYMLKMMEVCKAQGFVYGIIPEKGKPVSGASDNLREWWKDRVRFDRNGPAAIAKHRRENAGSNETADPAAGPTPPHTLQELQDTTLGSLLSALMQHCDPPQRRFPLEKGVPPPWWPTGDEEWWHQLGIPMEQRGPPPYKKPHDLKKAWKVGVLTAVIKHMSPDITKIRKLVRQSKCLQDKMTAKESVTWLAIINQEEALARELYPDKCPLIPSSSGISFSSLNDDNGEYEVDDSGPNGDCSVGFSMKYEMTSARVWPTENSILPPPLGGPDDFDAREQKPSHANLLIMAPRPPPTTLDFSMRKRGPENETPVFLDHKKVYTCEFLHCPYSEPRLGFEDRLARDNHQLNCPYAARFRNFHINQMGPPPSPTPIVFSQPPVNPNPPSFNLRVPEEGQRTINDLMSFYDTNIHGNIFEDSNNNNNNNNISSSPRPMFTQFMFGPSFDNLPSSDYPQGSTLGVGPEPEKGVHVPHWY</sequence>
<feature type="region of interest" description="Disordered" evidence="6">
    <location>
        <begin position="165"/>
        <end position="186"/>
    </location>
</feature>
<organism evidence="8 9">
    <name type="scientific">Cuscuta australis</name>
    <dbReference type="NCBI Taxonomy" id="267555"/>
    <lineage>
        <taxon>Eukaryota</taxon>
        <taxon>Viridiplantae</taxon>
        <taxon>Streptophyta</taxon>
        <taxon>Embryophyta</taxon>
        <taxon>Tracheophyta</taxon>
        <taxon>Spermatophyta</taxon>
        <taxon>Magnoliopsida</taxon>
        <taxon>eudicotyledons</taxon>
        <taxon>Gunneridae</taxon>
        <taxon>Pentapetalae</taxon>
        <taxon>asterids</taxon>
        <taxon>lamiids</taxon>
        <taxon>Solanales</taxon>
        <taxon>Convolvulaceae</taxon>
        <taxon>Cuscuteae</taxon>
        <taxon>Cuscuta</taxon>
        <taxon>Cuscuta subgen. Grammica</taxon>
        <taxon>Cuscuta sect. Cleistogrammica</taxon>
    </lineage>
</organism>
<evidence type="ECO:0000256" key="2">
    <source>
        <dbReference type="ARBA" id="ARBA00009416"/>
    </source>
</evidence>
<evidence type="ECO:0000256" key="5">
    <source>
        <dbReference type="ARBA" id="ARBA00023242"/>
    </source>
</evidence>
<name>A0A328DG06_9ASTE</name>
<dbReference type="InterPro" id="IPR023278">
    <property type="entry name" value="Ethylene_insens-like_DNA-bd"/>
</dbReference>
<dbReference type="SUPFAM" id="SSF116768">
    <property type="entry name" value="DNA-binding domain of EIN3-like"/>
    <property type="match status" value="1"/>
</dbReference>
<evidence type="ECO:0000259" key="7">
    <source>
        <dbReference type="Pfam" id="PF04873"/>
    </source>
</evidence>
<accession>A0A328DG06</accession>
<dbReference type="FunFam" id="1.10.3180.10:FF:000001">
    <property type="entry name" value="Ethylene insensitive 3-like 1"/>
    <property type="match status" value="1"/>
</dbReference>
<proteinExistence type="inferred from homology"/>
<dbReference type="Gene3D" id="1.10.3180.10">
    <property type="entry name" value="DNA-binding domain of EIN3-like"/>
    <property type="match status" value="2"/>
</dbReference>
<feature type="domain" description="Ethylene insensitive 3-like DNA-binding" evidence="7">
    <location>
        <begin position="141"/>
        <end position="391"/>
    </location>
</feature>
<dbReference type="InterPro" id="IPR047091">
    <property type="entry name" value="EIN3-like_DNA-bd"/>
</dbReference>
<evidence type="ECO:0000256" key="1">
    <source>
        <dbReference type="ARBA" id="ARBA00004123"/>
    </source>
</evidence>
<keyword evidence="5" id="KW-0539">Nucleus</keyword>
<keyword evidence="9" id="KW-1185">Reference proteome</keyword>
<comment type="subcellular location">
    <subcellularLocation>
        <location evidence="1">Nucleus</location>
    </subcellularLocation>
</comment>
<protein>
    <recommendedName>
        <fullName evidence="7">Ethylene insensitive 3-like DNA-binding domain-containing protein</fullName>
    </recommendedName>
</protein>
<dbReference type="PANTHER" id="PTHR33305:SF11">
    <property type="entry name" value="PROTEIN ETHYLENE INSENSITIVE 3"/>
    <property type="match status" value="1"/>
</dbReference>
<evidence type="ECO:0000256" key="4">
    <source>
        <dbReference type="ARBA" id="ARBA00023125"/>
    </source>
</evidence>
<dbReference type="FunFam" id="1.10.3180.10:FF:000002">
    <property type="entry name" value="Ethylene insensitive 3-like 1"/>
    <property type="match status" value="1"/>
</dbReference>
<dbReference type="EMBL" id="NQVE01000161">
    <property type="protein sequence ID" value="RAL43149.1"/>
    <property type="molecule type" value="Genomic_DNA"/>
</dbReference>
<dbReference type="Proteomes" id="UP000249390">
    <property type="component" value="Unassembled WGS sequence"/>
</dbReference>
<feature type="region of interest" description="Disordered" evidence="6">
    <location>
        <begin position="246"/>
        <end position="273"/>
    </location>
</feature>
<dbReference type="GO" id="GO:0000976">
    <property type="term" value="F:transcription cis-regulatory region binding"/>
    <property type="evidence" value="ECO:0007669"/>
    <property type="project" value="UniProtKB-ARBA"/>
</dbReference>
<keyword evidence="4" id="KW-0238">DNA-binding</keyword>
<evidence type="ECO:0000256" key="3">
    <source>
        <dbReference type="ARBA" id="ARBA00022745"/>
    </source>
</evidence>
<comment type="similarity">
    <text evidence="2">Belongs to the EIN3 family.</text>
</comment>
<evidence type="ECO:0000313" key="8">
    <source>
        <dbReference type="EMBL" id="RAL43149.1"/>
    </source>
</evidence>
<dbReference type="InterPro" id="IPR006957">
    <property type="entry name" value="EIN3"/>
</dbReference>
<dbReference type="GO" id="GO:0003700">
    <property type="term" value="F:DNA-binding transcription factor activity"/>
    <property type="evidence" value="ECO:0007669"/>
    <property type="project" value="InterPro"/>
</dbReference>
<reference evidence="8 9" key="1">
    <citation type="submission" date="2018-06" db="EMBL/GenBank/DDBJ databases">
        <title>The Genome of Cuscuta australis (Dodder) Provides Insight into the Evolution of Plant Parasitism.</title>
        <authorList>
            <person name="Liu H."/>
        </authorList>
    </citation>
    <scope>NUCLEOTIDE SEQUENCE [LARGE SCALE GENOMIC DNA]</scope>
    <source>
        <strain evidence="9">cv. Yunnan</strain>
        <tissue evidence="8">Vines</tissue>
    </source>
</reference>
<comment type="caution">
    <text evidence="8">The sequence shown here is derived from an EMBL/GenBank/DDBJ whole genome shotgun (WGS) entry which is preliminary data.</text>
</comment>
<evidence type="ECO:0000313" key="9">
    <source>
        <dbReference type="Proteomes" id="UP000249390"/>
    </source>
</evidence>
<evidence type="ECO:0000256" key="6">
    <source>
        <dbReference type="SAM" id="MobiDB-lite"/>
    </source>
</evidence>